<dbReference type="Pfam" id="PF18052">
    <property type="entry name" value="Rx_N"/>
    <property type="match status" value="1"/>
</dbReference>
<evidence type="ECO:0000259" key="8">
    <source>
        <dbReference type="Pfam" id="PF18052"/>
    </source>
</evidence>
<keyword evidence="5" id="KW-0611">Plant defense</keyword>
<evidence type="ECO:0000259" key="7">
    <source>
        <dbReference type="Pfam" id="PF00931"/>
    </source>
</evidence>
<comment type="similarity">
    <text evidence="1">Belongs to the disease resistance NB-LRR family.</text>
</comment>
<gene>
    <name evidence="9" type="ORF">NCGR_LOCUS35878</name>
</gene>
<dbReference type="InterPro" id="IPR002182">
    <property type="entry name" value="NB-ARC"/>
</dbReference>
<name>A0A811Q808_9POAL</name>
<evidence type="ECO:0000256" key="5">
    <source>
        <dbReference type="ARBA" id="ARBA00022821"/>
    </source>
</evidence>
<comment type="caution">
    <text evidence="9">The sequence shown here is derived from an EMBL/GenBank/DDBJ whole genome shotgun (WGS) entry which is preliminary data.</text>
</comment>
<dbReference type="GO" id="GO:0043531">
    <property type="term" value="F:ADP binding"/>
    <property type="evidence" value="ECO:0007669"/>
    <property type="project" value="InterPro"/>
</dbReference>
<evidence type="ECO:0000256" key="4">
    <source>
        <dbReference type="ARBA" id="ARBA00022741"/>
    </source>
</evidence>
<evidence type="ECO:0000256" key="2">
    <source>
        <dbReference type="ARBA" id="ARBA00022614"/>
    </source>
</evidence>
<keyword evidence="6" id="KW-0067">ATP-binding</keyword>
<accession>A0A811Q808</accession>
<evidence type="ECO:0000313" key="9">
    <source>
        <dbReference type="EMBL" id="CAD6252151.1"/>
    </source>
</evidence>
<dbReference type="InterPro" id="IPR027417">
    <property type="entry name" value="P-loop_NTPase"/>
</dbReference>
<dbReference type="Pfam" id="PF00931">
    <property type="entry name" value="NB-ARC"/>
    <property type="match status" value="1"/>
</dbReference>
<dbReference type="EMBL" id="CAJGYO010000008">
    <property type="protein sequence ID" value="CAD6252151.1"/>
    <property type="molecule type" value="Genomic_DNA"/>
</dbReference>
<sequence>MIINSIKAAVEVITGFNECATFFQWLRSLRSRSSGAQNQELKEDDLFKLQSSLQCLRNTLPLMHNLIDRAEWKNHEKCVEELLPELKAAVYDAEDLLEHFRYYELKVEIEGSATSSEPGTKFFHDVIQGNFKKLNHINERLDNQSRLLKRMDLHHATPRFDRSVRPKTTSFPSEAKIFGRDEEIKRLIKLLGVPANNTRGPSTRKRPRSDNTKATITSVPVLPIVGIGGVGKTILAQNICSHPQVKKHFDVIAWICVSDDFDVKRLTKEAIEQFSGKAPTKDNLNSL</sequence>
<dbReference type="PANTHER" id="PTHR36766:SF30">
    <property type="entry name" value="TIR-NBS TYPE DISEASE RESISTANCE PROTEIN-RELATED"/>
    <property type="match status" value="1"/>
</dbReference>
<reference evidence="9" key="1">
    <citation type="submission" date="2020-10" db="EMBL/GenBank/DDBJ databases">
        <authorList>
            <person name="Han B."/>
            <person name="Lu T."/>
            <person name="Zhao Q."/>
            <person name="Huang X."/>
            <person name="Zhao Y."/>
        </authorList>
    </citation>
    <scope>NUCLEOTIDE SEQUENCE</scope>
</reference>
<dbReference type="Gene3D" id="1.20.5.4130">
    <property type="match status" value="1"/>
</dbReference>
<evidence type="ECO:0000256" key="1">
    <source>
        <dbReference type="ARBA" id="ARBA00008894"/>
    </source>
</evidence>
<keyword evidence="10" id="KW-1185">Reference proteome</keyword>
<protein>
    <submittedName>
        <fullName evidence="9">Uncharacterized protein</fullName>
    </submittedName>
</protein>
<keyword evidence="3" id="KW-0677">Repeat</keyword>
<feature type="domain" description="Disease resistance N-terminal" evidence="8">
    <location>
        <begin position="48"/>
        <end position="108"/>
    </location>
</feature>
<keyword evidence="4" id="KW-0547">Nucleotide-binding</keyword>
<proteinExistence type="inferred from homology"/>
<dbReference type="Proteomes" id="UP000604825">
    <property type="component" value="Unassembled WGS sequence"/>
</dbReference>
<evidence type="ECO:0000256" key="6">
    <source>
        <dbReference type="ARBA" id="ARBA00022840"/>
    </source>
</evidence>
<dbReference type="Gene3D" id="3.40.50.300">
    <property type="entry name" value="P-loop containing nucleotide triphosphate hydrolases"/>
    <property type="match status" value="1"/>
</dbReference>
<feature type="domain" description="NB-ARC" evidence="7">
    <location>
        <begin position="220"/>
        <end position="277"/>
    </location>
</feature>
<dbReference type="GO" id="GO:0006952">
    <property type="term" value="P:defense response"/>
    <property type="evidence" value="ECO:0007669"/>
    <property type="project" value="UniProtKB-KW"/>
</dbReference>
<dbReference type="OrthoDB" id="771937at2759"/>
<dbReference type="GO" id="GO:0005524">
    <property type="term" value="F:ATP binding"/>
    <property type="evidence" value="ECO:0007669"/>
    <property type="project" value="UniProtKB-KW"/>
</dbReference>
<dbReference type="InterPro" id="IPR041118">
    <property type="entry name" value="Rx_N"/>
</dbReference>
<keyword evidence="2" id="KW-0433">Leucine-rich repeat</keyword>
<evidence type="ECO:0000256" key="3">
    <source>
        <dbReference type="ARBA" id="ARBA00022737"/>
    </source>
</evidence>
<dbReference type="SUPFAM" id="SSF52540">
    <property type="entry name" value="P-loop containing nucleoside triphosphate hydrolases"/>
    <property type="match status" value="1"/>
</dbReference>
<dbReference type="PANTHER" id="PTHR36766">
    <property type="entry name" value="PLANT BROAD-SPECTRUM MILDEW RESISTANCE PROTEIN RPW8"/>
    <property type="match status" value="1"/>
</dbReference>
<evidence type="ECO:0000313" key="10">
    <source>
        <dbReference type="Proteomes" id="UP000604825"/>
    </source>
</evidence>
<organism evidence="9 10">
    <name type="scientific">Miscanthus lutarioriparius</name>
    <dbReference type="NCBI Taxonomy" id="422564"/>
    <lineage>
        <taxon>Eukaryota</taxon>
        <taxon>Viridiplantae</taxon>
        <taxon>Streptophyta</taxon>
        <taxon>Embryophyta</taxon>
        <taxon>Tracheophyta</taxon>
        <taxon>Spermatophyta</taxon>
        <taxon>Magnoliopsida</taxon>
        <taxon>Liliopsida</taxon>
        <taxon>Poales</taxon>
        <taxon>Poaceae</taxon>
        <taxon>PACMAD clade</taxon>
        <taxon>Panicoideae</taxon>
        <taxon>Andropogonodae</taxon>
        <taxon>Andropogoneae</taxon>
        <taxon>Saccharinae</taxon>
        <taxon>Miscanthus</taxon>
    </lineage>
</organism>
<dbReference type="AlphaFoldDB" id="A0A811Q808"/>